<accession>A0A401TPC2</accession>
<keyword evidence="3" id="KW-1185">Reference proteome</keyword>
<gene>
    <name evidence="2" type="ORF">chiPu_0028501</name>
</gene>
<feature type="region of interest" description="Disordered" evidence="1">
    <location>
        <begin position="1"/>
        <end position="73"/>
    </location>
</feature>
<name>A0A401TPC2_CHIPU</name>
<dbReference type="EMBL" id="BEZZ01132867">
    <property type="protein sequence ID" value="GCC44438.1"/>
    <property type="molecule type" value="Genomic_DNA"/>
</dbReference>
<sequence length="73" mass="7377">GTVRRDGLWGRAAAGAAPPGDLEQEARGRGPGASAIQDGRGAAALAAGQPAPLGPALHGPRERHRDRRGQLPV</sequence>
<evidence type="ECO:0000256" key="1">
    <source>
        <dbReference type="SAM" id="MobiDB-lite"/>
    </source>
</evidence>
<dbReference type="AlphaFoldDB" id="A0A401TPC2"/>
<proteinExistence type="predicted"/>
<feature type="non-terminal residue" evidence="2">
    <location>
        <position position="1"/>
    </location>
</feature>
<comment type="caution">
    <text evidence="2">The sequence shown here is derived from an EMBL/GenBank/DDBJ whole genome shotgun (WGS) entry which is preliminary data.</text>
</comment>
<feature type="compositionally biased region" description="Low complexity" evidence="1">
    <location>
        <begin position="41"/>
        <end position="57"/>
    </location>
</feature>
<evidence type="ECO:0000313" key="3">
    <source>
        <dbReference type="Proteomes" id="UP000287033"/>
    </source>
</evidence>
<dbReference type="Proteomes" id="UP000287033">
    <property type="component" value="Unassembled WGS sequence"/>
</dbReference>
<protein>
    <submittedName>
        <fullName evidence="2">Uncharacterized protein</fullName>
    </submittedName>
</protein>
<organism evidence="2 3">
    <name type="scientific">Chiloscyllium punctatum</name>
    <name type="common">Brownbanded bambooshark</name>
    <name type="synonym">Hemiscyllium punctatum</name>
    <dbReference type="NCBI Taxonomy" id="137246"/>
    <lineage>
        <taxon>Eukaryota</taxon>
        <taxon>Metazoa</taxon>
        <taxon>Chordata</taxon>
        <taxon>Craniata</taxon>
        <taxon>Vertebrata</taxon>
        <taxon>Chondrichthyes</taxon>
        <taxon>Elasmobranchii</taxon>
        <taxon>Galeomorphii</taxon>
        <taxon>Galeoidea</taxon>
        <taxon>Orectolobiformes</taxon>
        <taxon>Hemiscylliidae</taxon>
        <taxon>Chiloscyllium</taxon>
    </lineage>
</organism>
<evidence type="ECO:0000313" key="2">
    <source>
        <dbReference type="EMBL" id="GCC44438.1"/>
    </source>
</evidence>
<reference evidence="2 3" key="1">
    <citation type="journal article" date="2018" name="Nat. Ecol. Evol.">
        <title>Shark genomes provide insights into elasmobranch evolution and the origin of vertebrates.</title>
        <authorList>
            <person name="Hara Y"/>
            <person name="Yamaguchi K"/>
            <person name="Onimaru K"/>
            <person name="Kadota M"/>
            <person name="Koyanagi M"/>
            <person name="Keeley SD"/>
            <person name="Tatsumi K"/>
            <person name="Tanaka K"/>
            <person name="Motone F"/>
            <person name="Kageyama Y"/>
            <person name="Nozu R"/>
            <person name="Adachi N"/>
            <person name="Nishimura O"/>
            <person name="Nakagawa R"/>
            <person name="Tanegashima C"/>
            <person name="Kiyatake I"/>
            <person name="Matsumoto R"/>
            <person name="Murakumo K"/>
            <person name="Nishida K"/>
            <person name="Terakita A"/>
            <person name="Kuratani S"/>
            <person name="Sato K"/>
            <person name="Hyodo S Kuraku.S."/>
        </authorList>
    </citation>
    <scope>NUCLEOTIDE SEQUENCE [LARGE SCALE GENOMIC DNA]</scope>
</reference>